<feature type="region of interest" description="Disordered" evidence="1">
    <location>
        <begin position="69"/>
        <end position="111"/>
    </location>
</feature>
<dbReference type="Proteomes" id="UP000287166">
    <property type="component" value="Unassembled WGS sequence"/>
</dbReference>
<dbReference type="AlphaFoldDB" id="A0A401GJB3"/>
<evidence type="ECO:0000313" key="3">
    <source>
        <dbReference type="Proteomes" id="UP000287166"/>
    </source>
</evidence>
<sequence>MARPFSEQDPKTVNRIQQQISQQCPFVKRYQDYWPVKNYINIYLSGCVVRARRKAEMFRLVNDPQLGSNKSKHFTSSRVAVPQAPSTPRKHPRQFIGQTPTKRRLPGSPARKTRTLAITDTVRTRTNERATAAHARGKGEGHLFSRSASQSLTSTFHRTLPRGSQDHHTTVAEASQVGAFNTFFARSPAMNELMHIDDKTRPIWDFLQSLAIPAPHLFAILLADGITSIRILRAIAKMSACRGWVELLVTSGRATMLEAESLWEGLTELAKVQIPARNMICLTSVVEIGYV</sequence>
<comment type="caution">
    <text evidence="2">The sequence shown here is derived from an EMBL/GenBank/DDBJ whole genome shotgun (WGS) entry which is preliminary data.</text>
</comment>
<dbReference type="EMBL" id="BFAD01000004">
    <property type="protein sequence ID" value="GBE82257.1"/>
    <property type="molecule type" value="Genomic_DNA"/>
</dbReference>
<keyword evidence="3" id="KW-1185">Reference proteome</keyword>
<name>A0A401GJB3_9APHY</name>
<dbReference type="GeneID" id="38779174"/>
<organism evidence="2 3">
    <name type="scientific">Sparassis crispa</name>
    <dbReference type="NCBI Taxonomy" id="139825"/>
    <lineage>
        <taxon>Eukaryota</taxon>
        <taxon>Fungi</taxon>
        <taxon>Dikarya</taxon>
        <taxon>Basidiomycota</taxon>
        <taxon>Agaricomycotina</taxon>
        <taxon>Agaricomycetes</taxon>
        <taxon>Polyporales</taxon>
        <taxon>Sparassidaceae</taxon>
        <taxon>Sparassis</taxon>
    </lineage>
</organism>
<dbReference type="InParanoid" id="A0A401GJB3"/>
<dbReference type="RefSeq" id="XP_027613170.1">
    <property type="nucleotide sequence ID" value="XM_027757369.1"/>
</dbReference>
<reference evidence="2 3" key="1">
    <citation type="journal article" date="2018" name="Sci. Rep.">
        <title>Genome sequence of the cauliflower mushroom Sparassis crispa (Hanabiratake) and its association with beneficial usage.</title>
        <authorList>
            <person name="Kiyama R."/>
            <person name="Furutani Y."/>
            <person name="Kawaguchi K."/>
            <person name="Nakanishi T."/>
        </authorList>
    </citation>
    <scope>NUCLEOTIDE SEQUENCE [LARGE SCALE GENOMIC DNA]</scope>
</reference>
<proteinExistence type="predicted"/>
<evidence type="ECO:0000256" key="1">
    <source>
        <dbReference type="SAM" id="MobiDB-lite"/>
    </source>
</evidence>
<evidence type="ECO:0000313" key="2">
    <source>
        <dbReference type="EMBL" id="GBE82257.1"/>
    </source>
</evidence>
<gene>
    <name evidence="2" type="ORF">SCP_0406410</name>
</gene>
<accession>A0A401GJB3</accession>
<protein>
    <submittedName>
        <fullName evidence="2">Uncharacterized protein</fullName>
    </submittedName>
</protein>